<dbReference type="InterPro" id="IPR050668">
    <property type="entry name" value="Cytochrome_b5"/>
</dbReference>
<proteinExistence type="inferred from homology"/>
<dbReference type="EMBL" id="MU864932">
    <property type="protein sequence ID" value="KAK4466338.1"/>
    <property type="molecule type" value="Genomic_DNA"/>
</dbReference>
<dbReference type="PRINTS" id="PR00363">
    <property type="entry name" value="CYTOCHROMEB5"/>
</dbReference>
<evidence type="ECO:0000256" key="1">
    <source>
        <dbReference type="ARBA" id="ARBA00022617"/>
    </source>
</evidence>
<keyword evidence="6" id="KW-0812">Transmembrane</keyword>
<reference evidence="8" key="2">
    <citation type="submission" date="2023-06" db="EMBL/GenBank/DDBJ databases">
        <authorList>
            <consortium name="Lawrence Berkeley National Laboratory"/>
            <person name="Mondo S.J."/>
            <person name="Hensen N."/>
            <person name="Bonometti L."/>
            <person name="Westerberg I."/>
            <person name="Brannstrom I.O."/>
            <person name="Guillou S."/>
            <person name="Cros-Aarteil S."/>
            <person name="Calhoun S."/>
            <person name="Haridas S."/>
            <person name="Kuo A."/>
            <person name="Pangilinan J."/>
            <person name="Riley R."/>
            <person name="Labutti K."/>
            <person name="Andreopoulos B."/>
            <person name="Lipzen A."/>
            <person name="Chen C."/>
            <person name="Yanf M."/>
            <person name="Daum C."/>
            <person name="Ng V."/>
            <person name="Clum A."/>
            <person name="Steindorff A."/>
            <person name="Ohm R."/>
            <person name="Martin F."/>
            <person name="Silar P."/>
            <person name="Natvig D."/>
            <person name="Lalanne C."/>
            <person name="Gautier V."/>
            <person name="Ament-Velasquez S.L."/>
            <person name="Kruys A."/>
            <person name="Hutchinson M.I."/>
            <person name="Powell A.J."/>
            <person name="Barry K."/>
            <person name="Miller A.N."/>
            <person name="Grigoriev I.V."/>
            <person name="Debuchy R."/>
            <person name="Gladieux P."/>
            <person name="Thoren M.H."/>
            <person name="Johannesson H."/>
        </authorList>
    </citation>
    <scope>NUCLEOTIDE SEQUENCE</scope>
    <source>
        <strain evidence="8">PSN324</strain>
    </source>
</reference>
<comment type="caution">
    <text evidence="8">The sequence shown here is derived from an EMBL/GenBank/DDBJ whole genome shotgun (WGS) entry which is preliminary data.</text>
</comment>
<dbReference type="PANTHER" id="PTHR19359:SF14">
    <property type="entry name" value="CYTOCHROME B5 A"/>
    <property type="match status" value="1"/>
</dbReference>
<evidence type="ECO:0000259" key="7">
    <source>
        <dbReference type="PROSITE" id="PS50255"/>
    </source>
</evidence>
<dbReference type="Gene3D" id="3.10.120.10">
    <property type="entry name" value="Cytochrome b5-like heme/steroid binding domain"/>
    <property type="match status" value="1"/>
</dbReference>
<protein>
    <submittedName>
        <fullName evidence="8">Cytochrome b5-like heme/steroid binding domain-containing protein</fullName>
    </submittedName>
</protein>
<feature type="domain" description="Cytochrome b5 heme-binding" evidence="7">
    <location>
        <begin position="1"/>
        <end position="77"/>
    </location>
</feature>
<evidence type="ECO:0000256" key="4">
    <source>
        <dbReference type="ARBA" id="ARBA00038168"/>
    </source>
</evidence>
<dbReference type="Proteomes" id="UP001321749">
    <property type="component" value="Unassembled WGS sequence"/>
</dbReference>
<keyword evidence="2" id="KW-0479">Metal-binding</keyword>
<sequence length="217" mass="22670">MTSITTTELAQHKTAQDLWVAVHGNVYDLTSFAADHPGGIDILVECAGTDASEPYDYAGHGDDATEAMRKFKVGTLEGAHGHLSSQSRDKTGAGNSNGSAAPANSTSSSKSSSSWASGSGIGSQLMPMLAFVGVLALVGISVRNAIGGERRERRLPGESTGVAGPLFGLVDSFIGGLLAASTFGSVGLGWAYLRFKETLKHEKEVFAYPAVIPRRKR</sequence>
<comment type="similarity">
    <text evidence="4">Belongs to the cytochrome b5 family.</text>
</comment>
<evidence type="ECO:0000256" key="2">
    <source>
        <dbReference type="ARBA" id="ARBA00022723"/>
    </source>
</evidence>
<reference evidence="8" key="1">
    <citation type="journal article" date="2023" name="Mol. Phylogenet. Evol.">
        <title>Genome-scale phylogeny and comparative genomics of the fungal order Sordariales.</title>
        <authorList>
            <person name="Hensen N."/>
            <person name="Bonometti L."/>
            <person name="Westerberg I."/>
            <person name="Brannstrom I.O."/>
            <person name="Guillou S."/>
            <person name="Cros-Aarteil S."/>
            <person name="Calhoun S."/>
            <person name="Haridas S."/>
            <person name="Kuo A."/>
            <person name="Mondo S."/>
            <person name="Pangilinan J."/>
            <person name="Riley R."/>
            <person name="LaButti K."/>
            <person name="Andreopoulos B."/>
            <person name="Lipzen A."/>
            <person name="Chen C."/>
            <person name="Yan M."/>
            <person name="Daum C."/>
            <person name="Ng V."/>
            <person name="Clum A."/>
            <person name="Steindorff A."/>
            <person name="Ohm R.A."/>
            <person name="Martin F."/>
            <person name="Silar P."/>
            <person name="Natvig D.O."/>
            <person name="Lalanne C."/>
            <person name="Gautier V."/>
            <person name="Ament-Velasquez S.L."/>
            <person name="Kruys A."/>
            <person name="Hutchinson M.I."/>
            <person name="Powell A.J."/>
            <person name="Barry K."/>
            <person name="Miller A.N."/>
            <person name="Grigoriev I.V."/>
            <person name="Debuchy R."/>
            <person name="Gladieux P."/>
            <person name="Hiltunen Thoren M."/>
            <person name="Johannesson H."/>
        </authorList>
    </citation>
    <scope>NUCLEOTIDE SEQUENCE</scope>
    <source>
        <strain evidence="8">PSN324</strain>
    </source>
</reference>
<keyword evidence="6" id="KW-0472">Membrane</keyword>
<keyword evidence="3" id="KW-0408">Iron</keyword>
<dbReference type="PANTHER" id="PTHR19359">
    <property type="entry name" value="CYTOCHROME B5"/>
    <property type="match status" value="1"/>
</dbReference>
<keyword evidence="9" id="KW-1185">Reference proteome</keyword>
<keyword evidence="6" id="KW-1133">Transmembrane helix</keyword>
<evidence type="ECO:0000256" key="3">
    <source>
        <dbReference type="ARBA" id="ARBA00023004"/>
    </source>
</evidence>
<dbReference type="SMART" id="SM01117">
    <property type="entry name" value="Cyt-b5"/>
    <property type="match status" value="1"/>
</dbReference>
<dbReference type="GO" id="GO:0016020">
    <property type="term" value="C:membrane"/>
    <property type="evidence" value="ECO:0007669"/>
    <property type="project" value="TreeGrafter"/>
</dbReference>
<feature type="transmembrane region" description="Helical" evidence="6">
    <location>
        <begin position="125"/>
        <end position="146"/>
    </location>
</feature>
<keyword evidence="1" id="KW-0349">Heme</keyword>
<dbReference type="GO" id="GO:0020037">
    <property type="term" value="F:heme binding"/>
    <property type="evidence" value="ECO:0007669"/>
    <property type="project" value="TreeGrafter"/>
</dbReference>
<feature type="transmembrane region" description="Helical" evidence="6">
    <location>
        <begin position="166"/>
        <end position="193"/>
    </location>
</feature>
<feature type="region of interest" description="Disordered" evidence="5">
    <location>
        <begin position="80"/>
        <end position="113"/>
    </location>
</feature>
<dbReference type="InterPro" id="IPR036400">
    <property type="entry name" value="Cyt_B5-like_heme/steroid_sf"/>
</dbReference>
<evidence type="ECO:0000256" key="5">
    <source>
        <dbReference type="SAM" id="MobiDB-lite"/>
    </source>
</evidence>
<evidence type="ECO:0000313" key="9">
    <source>
        <dbReference type="Proteomes" id="UP001321749"/>
    </source>
</evidence>
<dbReference type="InterPro" id="IPR001199">
    <property type="entry name" value="Cyt_B5-like_heme/steroid-bd"/>
</dbReference>
<evidence type="ECO:0000313" key="8">
    <source>
        <dbReference type="EMBL" id="KAK4466338.1"/>
    </source>
</evidence>
<dbReference type="PROSITE" id="PS50255">
    <property type="entry name" value="CYTOCHROME_B5_2"/>
    <property type="match status" value="1"/>
</dbReference>
<accession>A0AAV9HZX3</accession>
<dbReference type="Pfam" id="PF00173">
    <property type="entry name" value="Cyt-b5"/>
    <property type="match status" value="1"/>
</dbReference>
<feature type="compositionally biased region" description="Low complexity" evidence="5">
    <location>
        <begin position="92"/>
        <end position="113"/>
    </location>
</feature>
<gene>
    <name evidence="8" type="ORF">QBC42DRAFT_327678</name>
</gene>
<dbReference type="GO" id="GO:0046872">
    <property type="term" value="F:metal ion binding"/>
    <property type="evidence" value="ECO:0007669"/>
    <property type="project" value="UniProtKB-KW"/>
</dbReference>
<dbReference type="SUPFAM" id="SSF55856">
    <property type="entry name" value="Cytochrome b5-like heme/steroid binding domain"/>
    <property type="match status" value="1"/>
</dbReference>
<evidence type="ECO:0000256" key="6">
    <source>
        <dbReference type="SAM" id="Phobius"/>
    </source>
</evidence>
<dbReference type="AlphaFoldDB" id="A0AAV9HZX3"/>
<organism evidence="8 9">
    <name type="scientific">Cladorrhinum samala</name>
    <dbReference type="NCBI Taxonomy" id="585594"/>
    <lineage>
        <taxon>Eukaryota</taxon>
        <taxon>Fungi</taxon>
        <taxon>Dikarya</taxon>
        <taxon>Ascomycota</taxon>
        <taxon>Pezizomycotina</taxon>
        <taxon>Sordariomycetes</taxon>
        <taxon>Sordariomycetidae</taxon>
        <taxon>Sordariales</taxon>
        <taxon>Podosporaceae</taxon>
        <taxon>Cladorrhinum</taxon>
    </lineage>
</organism>
<name>A0AAV9HZX3_9PEZI</name>